<reference evidence="1 2" key="2">
    <citation type="journal article" date="2017" name="Front. Plant Sci.">
        <title>Gene Classification and Mining of Molecular Markers Useful in Red Clover (Trifolium pratense) Breeding.</title>
        <authorList>
            <person name="Istvanek J."/>
            <person name="Dluhosova J."/>
            <person name="Dluhos P."/>
            <person name="Patkova L."/>
            <person name="Nedelnik J."/>
            <person name="Repkova J."/>
        </authorList>
    </citation>
    <scope>NUCLEOTIDE SEQUENCE [LARGE SCALE GENOMIC DNA]</scope>
    <source>
        <strain evidence="2">cv. Tatra</strain>
        <tissue evidence="1">Young leaves</tissue>
    </source>
</reference>
<protein>
    <submittedName>
        <fullName evidence="1">Uncharacterized protein</fullName>
    </submittedName>
</protein>
<evidence type="ECO:0000313" key="2">
    <source>
        <dbReference type="Proteomes" id="UP000236291"/>
    </source>
</evidence>
<feature type="non-terminal residue" evidence="1">
    <location>
        <position position="44"/>
    </location>
</feature>
<reference evidence="1 2" key="1">
    <citation type="journal article" date="2014" name="Am. J. Bot.">
        <title>Genome assembly and annotation for red clover (Trifolium pratense; Fabaceae).</title>
        <authorList>
            <person name="Istvanek J."/>
            <person name="Jaros M."/>
            <person name="Krenek A."/>
            <person name="Repkova J."/>
        </authorList>
    </citation>
    <scope>NUCLEOTIDE SEQUENCE [LARGE SCALE GENOMIC DNA]</scope>
    <source>
        <strain evidence="2">cv. Tatra</strain>
        <tissue evidence="1">Young leaves</tissue>
    </source>
</reference>
<evidence type="ECO:0000313" key="1">
    <source>
        <dbReference type="EMBL" id="PNX67701.1"/>
    </source>
</evidence>
<proteinExistence type="predicted"/>
<dbReference type="EMBL" id="ASHM01102910">
    <property type="protein sequence ID" value="PNX67701.1"/>
    <property type="molecule type" value="Genomic_DNA"/>
</dbReference>
<accession>A0A2K3KN09</accession>
<organism evidence="1 2">
    <name type="scientific">Trifolium pratense</name>
    <name type="common">Red clover</name>
    <dbReference type="NCBI Taxonomy" id="57577"/>
    <lineage>
        <taxon>Eukaryota</taxon>
        <taxon>Viridiplantae</taxon>
        <taxon>Streptophyta</taxon>
        <taxon>Embryophyta</taxon>
        <taxon>Tracheophyta</taxon>
        <taxon>Spermatophyta</taxon>
        <taxon>Magnoliopsida</taxon>
        <taxon>eudicotyledons</taxon>
        <taxon>Gunneridae</taxon>
        <taxon>Pentapetalae</taxon>
        <taxon>rosids</taxon>
        <taxon>fabids</taxon>
        <taxon>Fabales</taxon>
        <taxon>Fabaceae</taxon>
        <taxon>Papilionoideae</taxon>
        <taxon>50 kb inversion clade</taxon>
        <taxon>NPAAA clade</taxon>
        <taxon>Hologalegina</taxon>
        <taxon>IRL clade</taxon>
        <taxon>Trifolieae</taxon>
        <taxon>Trifolium</taxon>
    </lineage>
</organism>
<comment type="caution">
    <text evidence="1">The sequence shown here is derived from an EMBL/GenBank/DDBJ whole genome shotgun (WGS) entry which is preliminary data.</text>
</comment>
<sequence length="44" mass="4746">MESSNVVIDDAPGEKVIDVAEDVIASDLQNDDLVTVKEPETDTE</sequence>
<gene>
    <name evidence="1" type="ORF">L195_g055766</name>
</gene>
<dbReference type="AlphaFoldDB" id="A0A2K3KN09"/>
<name>A0A2K3KN09_TRIPR</name>
<dbReference type="Proteomes" id="UP000236291">
    <property type="component" value="Unassembled WGS sequence"/>
</dbReference>